<dbReference type="AlphaFoldDB" id="A0A9W6G6D0"/>
<dbReference type="SUPFAM" id="SSF53597">
    <property type="entry name" value="Dihydrofolate reductase-like"/>
    <property type="match status" value="1"/>
</dbReference>
<keyword evidence="3" id="KW-1185">Reference proteome</keyword>
<dbReference type="Pfam" id="PF01872">
    <property type="entry name" value="RibD_C"/>
    <property type="match status" value="1"/>
</dbReference>
<name>A0A9W6G6D0_9ACTN</name>
<dbReference type="PANTHER" id="PTHR38011">
    <property type="entry name" value="DIHYDROFOLATE REDUCTASE FAMILY PROTEIN (AFU_ORTHOLOGUE AFUA_8G06820)"/>
    <property type="match status" value="1"/>
</dbReference>
<dbReference type="Proteomes" id="UP001144313">
    <property type="component" value="Unassembled WGS sequence"/>
</dbReference>
<evidence type="ECO:0000313" key="2">
    <source>
        <dbReference type="EMBL" id="GLI41162.1"/>
    </source>
</evidence>
<protein>
    <submittedName>
        <fullName evidence="2">Deaminase reductase</fullName>
    </submittedName>
</protein>
<evidence type="ECO:0000259" key="1">
    <source>
        <dbReference type="Pfam" id="PF01872"/>
    </source>
</evidence>
<comment type="caution">
    <text evidence="2">The sequence shown here is derived from an EMBL/GenBank/DDBJ whole genome shotgun (WGS) entry which is preliminary data.</text>
</comment>
<dbReference type="InterPro" id="IPR024072">
    <property type="entry name" value="DHFR-like_dom_sf"/>
</dbReference>
<dbReference type="InterPro" id="IPR050765">
    <property type="entry name" value="Riboflavin_Biosynth_HTPR"/>
</dbReference>
<evidence type="ECO:0000313" key="3">
    <source>
        <dbReference type="Proteomes" id="UP001144313"/>
    </source>
</evidence>
<dbReference type="GO" id="GO:0009231">
    <property type="term" value="P:riboflavin biosynthetic process"/>
    <property type="evidence" value="ECO:0007669"/>
    <property type="project" value="InterPro"/>
</dbReference>
<feature type="domain" description="Bacterial bifunctional deaminase-reductase C-terminal" evidence="1">
    <location>
        <begin position="4"/>
        <end position="165"/>
    </location>
</feature>
<reference evidence="2" key="1">
    <citation type="submission" date="2022-12" db="EMBL/GenBank/DDBJ databases">
        <title>Reference genome sequencing for broad-spectrum identification of bacterial and archaeal isolates by mass spectrometry.</title>
        <authorList>
            <person name="Sekiguchi Y."/>
            <person name="Tourlousse D.M."/>
        </authorList>
    </citation>
    <scope>NUCLEOTIDE SEQUENCE</scope>
    <source>
        <strain evidence="2">LLR39Z86</strain>
    </source>
</reference>
<organism evidence="2 3">
    <name type="scientific">Glycomyces algeriensis</name>
    <dbReference type="NCBI Taxonomy" id="256037"/>
    <lineage>
        <taxon>Bacteria</taxon>
        <taxon>Bacillati</taxon>
        <taxon>Actinomycetota</taxon>
        <taxon>Actinomycetes</taxon>
        <taxon>Glycomycetales</taxon>
        <taxon>Glycomycetaceae</taxon>
        <taxon>Glycomyces</taxon>
    </lineage>
</organism>
<dbReference type="InterPro" id="IPR002734">
    <property type="entry name" value="RibDG_C"/>
</dbReference>
<gene>
    <name evidence="2" type="ORF">GALLR39Z86_10120</name>
</gene>
<proteinExistence type="predicted"/>
<sequence length="188" mass="19985">MAPVQANISMSLDGFVTGPDINTHPGLGRGGEVLHDWIWADDAAKAMAWNLFDPAGAVVTSRKVYEDTNGWGETGFYGMPVFVVTHRAEAPIAKGDTTFTFVTEGVEAAVAQARRAAGERTVHVMGGASIIQQGLNAGVIDELHLHVAPVILGDGTSLFAHVGGPIALERIETVDSERAVHLRYRVVT</sequence>
<accession>A0A9W6G6D0</accession>
<dbReference type="GO" id="GO:0008703">
    <property type="term" value="F:5-amino-6-(5-phosphoribosylamino)uracil reductase activity"/>
    <property type="evidence" value="ECO:0007669"/>
    <property type="project" value="InterPro"/>
</dbReference>
<dbReference type="RefSeq" id="WP_270116506.1">
    <property type="nucleotide sequence ID" value="NZ_BAAAOL010000002.1"/>
</dbReference>
<dbReference type="EMBL" id="BSDT01000001">
    <property type="protein sequence ID" value="GLI41162.1"/>
    <property type="molecule type" value="Genomic_DNA"/>
</dbReference>
<dbReference type="PANTHER" id="PTHR38011:SF12">
    <property type="entry name" value="BIFUNCTIONAL DEAMINASE-REDUCTASE DOMAIN PROTEIN"/>
    <property type="match status" value="1"/>
</dbReference>
<dbReference type="Gene3D" id="3.40.430.10">
    <property type="entry name" value="Dihydrofolate Reductase, subunit A"/>
    <property type="match status" value="1"/>
</dbReference>